<evidence type="ECO:0000313" key="3">
    <source>
        <dbReference type="RefSeq" id="XP_034100352.1"/>
    </source>
</evidence>
<evidence type="ECO:0000313" key="4">
    <source>
        <dbReference type="RefSeq" id="XP_034100354.1"/>
    </source>
</evidence>
<organism evidence="2 3">
    <name type="scientific">Drosophila albomicans</name>
    <name type="common">Fruit fly</name>
    <dbReference type="NCBI Taxonomy" id="7291"/>
    <lineage>
        <taxon>Eukaryota</taxon>
        <taxon>Metazoa</taxon>
        <taxon>Ecdysozoa</taxon>
        <taxon>Arthropoda</taxon>
        <taxon>Hexapoda</taxon>
        <taxon>Insecta</taxon>
        <taxon>Pterygota</taxon>
        <taxon>Neoptera</taxon>
        <taxon>Endopterygota</taxon>
        <taxon>Diptera</taxon>
        <taxon>Brachycera</taxon>
        <taxon>Muscomorpha</taxon>
        <taxon>Ephydroidea</taxon>
        <taxon>Drosophilidae</taxon>
        <taxon>Drosophila</taxon>
    </lineage>
</organism>
<evidence type="ECO:0000313" key="5">
    <source>
        <dbReference type="RefSeq" id="XP_051858498.1"/>
    </source>
</evidence>
<dbReference type="RefSeq" id="XP_034100352.1">
    <property type="nucleotide sequence ID" value="XM_034244461.2"/>
</dbReference>
<protein>
    <submittedName>
        <fullName evidence="3 4">Uncharacterized protein LOC117565384</fullName>
    </submittedName>
</protein>
<evidence type="ECO:0000313" key="2">
    <source>
        <dbReference type="Proteomes" id="UP000515160"/>
    </source>
</evidence>
<dbReference type="AlphaFoldDB" id="A0A6P8XQ59"/>
<dbReference type="Proteomes" id="UP000515160">
    <property type="component" value="Chromosome 2L"/>
</dbReference>
<accession>A0A6P8XQ59</accession>
<dbReference type="OrthoDB" id="7883116at2759"/>
<gene>
    <name evidence="3 4 5" type="primary">LOC117565384</name>
</gene>
<sequence length="174" mass="20752">MIFDTFLNRFELRTGCFVVTITNMIFVIFSLHVPMVADFDMSNWIAILAAIERLFEFFSFLFVSYGLYQRSRQMLLIWQILIPLSFIFNVGYYFYLSAVLNSLKWLILLVLSLYLITYSLMLINSYYDELGYVEDYMRDLEYIQSRNLQKNPHSYNPSMKSEDRVVKITRHTAT</sequence>
<keyword evidence="1" id="KW-0472">Membrane</keyword>
<dbReference type="GeneID" id="117565384"/>
<proteinExistence type="predicted"/>
<keyword evidence="1" id="KW-0812">Transmembrane</keyword>
<keyword evidence="1" id="KW-1133">Transmembrane helix</keyword>
<keyword evidence="2" id="KW-1185">Reference proteome</keyword>
<feature type="transmembrane region" description="Helical" evidence="1">
    <location>
        <begin position="44"/>
        <end position="68"/>
    </location>
</feature>
<feature type="transmembrane region" description="Helical" evidence="1">
    <location>
        <begin position="75"/>
        <end position="95"/>
    </location>
</feature>
<dbReference type="RefSeq" id="XP_034100354.1">
    <property type="nucleotide sequence ID" value="XM_034244463.2"/>
</dbReference>
<dbReference type="RefSeq" id="XP_051858498.1">
    <property type="nucleotide sequence ID" value="XM_052002538.1"/>
</dbReference>
<evidence type="ECO:0000256" key="1">
    <source>
        <dbReference type="SAM" id="Phobius"/>
    </source>
</evidence>
<reference evidence="3 4" key="1">
    <citation type="submission" date="2025-04" db="UniProtKB">
        <authorList>
            <consortium name="RefSeq"/>
        </authorList>
    </citation>
    <scope>IDENTIFICATION</scope>
    <source>
        <strain evidence="3 4">15112-1751.03</strain>
        <tissue evidence="3 4">Whole Adult</tissue>
    </source>
</reference>
<feature type="transmembrane region" description="Helical" evidence="1">
    <location>
        <begin position="12"/>
        <end position="32"/>
    </location>
</feature>
<feature type="transmembrane region" description="Helical" evidence="1">
    <location>
        <begin position="107"/>
        <end position="127"/>
    </location>
</feature>
<name>A0A6P8XQ59_DROAB</name>